<evidence type="ECO:0000256" key="9">
    <source>
        <dbReference type="ARBA" id="ARBA00022801"/>
    </source>
</evidence>
<keyword evidence="7" id="KW-0963">Cytoplasm</keyword>
<keyword evidence="13" id="KW-1185">Reference proteome</keyword>
<protein>
    <recommendedName>
        <fullName evidence="5">Proline iminopeptidase</fullName>
        <ecNumber evidence="4">3.4.11.5</ecNumber>
    </recommendedName>
    <alternativeName>
        <fullName evidence="10">Prolyl aminopeptidase</fullName>
    </alternativeName>
</protein>
<evidence type="ECO:0000256" key="8">
    <source>
        <dbReference type="ARBA" id="ARBA00022670"/>
    </source>
</evidence>
<dbReference type="InterPro" id="IPR005944">
    <property type="entry name" value="Pro_iminopeptidase"/>
</dbReference>
<dbReference type="InterPro" id="IPR029058">
    <property type="entry name" value="AB_hydrolase_fold"/>
</dbReference>
<evidence type="ECO:0000313" key="12">
    <source>
        <dbReference type="EMBL" id="GAA0372410.1"/>
    </source>
</evidence>
<keyword evidence="8" id="KW-0645">Protease</keyword>
<dbReference type="RefSeq" id="WP_343847293.1">
    <property type="nucleotide sequence ID" value="NZ_BAAAEI010000028.1"/>
</dbReference>
<evidence type="ECO:0000256" key="10">
    <source>
        <dbReference type="ARBA" id="ARBA00029605"/>
    </source>
</evidence>
<accession>A0ABN0XU87</accession>
<name>A0ABN0XU87_9ALTE</name>
<comment type="caution">
    <text evidence="12">The sequence shown here is derived from an EMBL/GenBank/DDBJ whole genome shotgun (WGS) entry which is preliminary data.</text>
</comment>
<dbReference type="EMBL" id="BAAAEI010000028">
    <property type="protein sequence ID" value="GAA0372410.1"/>
    <property type="molecule type" value="Genomic_DNA"/>
</dbReference>
<evidence type="ECO:0000256" key="7">
    <source>
        <dbReference type="ARBA" id="ARBA00022490"/>
    </source>
</evidence>
<proteinExistence type="inferred from homology"/>
<sequence length="381" mass="42602">MKKWQISAPLGLILVALIFVLGMLCSVYQLVSAGKEINRNALWLNTNNGGIDESFYLQINGVRQYIRVRGRDLSNPLLLDLHGGPGGAFTPLSHRLLLPLTEYFTVVEWDQRGAGRSIADNQAASVTDYATMVEDAVAVMEHVTQRFGQSKLVLVGHSWGSMLGLGVVAKRPDLVSAYVGVGQALGWKSGFEGSRRQMMVLAEEQGDIDTFNALEALSQWPDADQGMAHIQAIQQYVPRFAGSIYALRDPTDDFRTHLTLDAVLSPDTSIGELLSFITNSEPSLATRQLIRDLYHYEIEYPQHYVFSVPMFIFQGERDLQTPTYLVKNWFEQVESPHKEYVAFQHSAHFVINEEPGKYLYSLLSKVRPMALQPVSGSQSMD</sequence>
<keyword evidence="9 12" id="KW-0378">Hydrolase</keyword>
<feature type="domain" description="AB hydrolase-1" evidence="11">
    <location>
        <begin position="76"/>
        <end position="355"/>
    </location>
</feature>
<dbReference type="PANTHER" id="PTHR43722:SF1">
    <property type="entry name" value="PROLINE IMINOPEPTIDASE"/>
    <property type="match status" value="1"/>
</dbReference>
<dbReference type="PANTHER" id="PTHR43722">
    <property type="entry name" value="PROLINE IMINOPEPTIDASE"/>
    <property type="match status" value="1"/>
</dbReference>
<dbReference type="SUPFAM" id="SSF53474">
    <property type="entry name" value="alpha/beta-Hydrolases"/>
    <property type="match status" value="1"/>
</dbReference>
<evidence type="ECO:0000256" key="4">
    <source>
        <dbReference type="ARBA" id="ARBA00012568"/>
    </source>
</evidence>
<dbReference type="Gene3D" id="3.40.50.1820">
    <property type="entry name" value="alpha/beta hydrolase"/>
    <property type="match status" value="1"/>
</dbReference>
<evidence type="ECO:0000256" key="6">
    <source>
        <dbReference type="ARBA" id="ARBA00022438"/>
    </source>
</evidence>
<evidence type="ECO:0000259" key="11">
    <source>
        <dbReference type="Pfam" id="PF00561"/>
    </source>
</evidence>
<evidence type="ECO:0000256" key="2">
    <source>
        <dbReference type="ARBA" id="ARBA00004496"/>
    </source>
</evidence>
<dbReference type="PRINTS" id="PR00793">
    <property type="entry name" value="PROAMNOPTASE"/>
</dbReference>
<evidence type="ECO:0000256" key="3">
    <source>
        <dbReference type="ARBA" id="ARBA00010088"/>
    </source>
</evidence>
<dbReference type="Pfam" id="PF00561">
    <property type="entry name" value="Abhydrolase_1"/>
    <property type="match status" value="1"/>
</dbReference>
<dbReference type="GO" id="GO:0016787">
    <property type="term" value="F:hydrolase activity"/>
    <property type="evidence" value="ECO:0007669"/>
    <property type="project" value="UniProtKB-KW"/>
</dbReference>
<dbReference type="Proteomes" id="UP001501757">
    <property type="component" value="Unassembled WGS sequence"/>
</dbReference>
<comment type="catalytic activity">
    <reaction evidence="1">
        <text>Release of N-terminal proline from a peptide.</text>
        <dbReference type="EC" id="3.4.11.5"/>
    </reaction>
</comment>
<evidence type="ECO:0000256" key="1">
    <source>
        <dbReference type="ARBA" id="ARBA00001585"/>
    </source>
</evidence>
<gene>
    <name evidence="12" type="ORF">GCM10009092_40830</name>
</gene>
<dbReference type="EC" id="3.4.11.5" evidence="4"/>
<keyword evidence="6" id="KW-0031">Aminopeptidase</keyword>
<evidence type="ECO:0000256" key="5">
    <source>
        <dbReference type="ARBA" id="ARBA00021843"/>
    </source>
</evidence>
<dbReference type="InterPro" id="IPR000073">
    <property type="entry name" value="AB_hydrolase_1"/>
</dbReference>
<comment type="similarity">
    <text evidence="3">Belongs to the peptidase S33 family.</text>
</comment>
<comment type="subcellular location">
    <subcellularLocation>
        <location evidence="2">Cytoplasm</location>
    </subcellularLocation>
</comment>
<reference evidence="12 13" key="1">
    <citation type="journal article" date="2019" name="Int. J. Syst. Evol. Microbiol.">
        <title>The Global Catalogue of Microorganisms (GCM) 10K type strain sequencing project: providing services to taxonomists for standard genome sequencing and annotation.</title>
        <authorList>
            <consortium name="The Broad Institute Genomics Platform"/>
            <consortium name="The Broad Institute Genome Sequencing Center for Infectious Disease"/>
            <person name="Wu L."/>
            <person name="Ma J."/>
        </authorList>
    </citation>
    <scope>NUCLEOTIDE SEQUENCE [LARGE SCALE GENOMIC DNA]</scope>
    <source>
        <strain evidence="12 13">JCM 13378</strain>
    </source>
</reference>
<organism evidence="12 13">
    <name type="scientific">Bowmanella denitrificans</name>
    <dbReference type="NCBI Taxonomy" id="366582"/>
    <lineage>
        <taxon>Bacteria</taxon>
        <taxon>Pseudomonadati</taxon>
        <taxon>Pseudomonadota</taxon>
        <taxon>Gammaproteobacteria</taxon>
        <taxon>Alteromonadales</taxon>
        <taxon>Alteromonadaceae</taxon>
        <taxon>Bowmanella</taxon>
    </lineage>
</organism>
<dbReference type="InterPro" id="IPR002410">
    <property type="entry name" value="Peptidase_S33"/>
</dbReference>
<evidence type="ECO:0000313" key="13">
    <source>
        <dbReference type="Proteomes" id="UP001501757"/>
    </source>
</evidence>